<keyword evidence="10" id="KW-1185">Reference proteome</keyword>
<dbReference type="InterPro" id="IPR035906">
    <property type="entry name" value="MetI-like_sf"/>
</dbReference>
<protein>
    <submittedName>
        <fullName evidence="9">Sugar ABC transporter permease</fullName>
    </submittedName>
</protein>
<reference evidence="10" key="1">
    <citation type="journal article" date="2019" name="Int. J. Syst. Evol. Microbiol.">
        <title>The Global Catalogue of Microorganisms (GCM) 10K type strain sequencing project: providing services to taxonomists for standard genome sequencing and annotation.</title>
        <authorList>
            <consortium name="The Broad Institute Genomics Platform"/>
            <consortium name="The Broad Institute Genome Sequencing Center for Infectious Disease"/>
            <person name="Wu L."/>
            <person name="Ma J."/>
        </authorList>
    </citation>
    <scope>NUCLEOTIDE SEQUENCE [LARGE SCALE GENOMIC DNA]</scope>
    <source>
        <strain evidence="10">JCM 17839</strain>
    </source>
</reference>
<comment type="similarity">
    <text evidence="7">Belongs to the binding-protein-dependent transport system permease family.</text>
</comment>
<evidence type="ECO:0000256" key="4">
    <source>
        <dbReference type="ARBA" id="ARBA00022692"/>
    </source>
</evidence>
<feature type="transmembrane region" description="Helical" evidence="7">
    <location>
        <begin position="88"/>
        <end position="117"/>
    </location>
</feature>
<dbReference type="SUPFAM" id="SSF161098">
    <property type="entry name" value="MetI-like"/>
    <property type="match status" value="1"/>
</dbReference>
<dbReference type="PROSITE" id="PS50928">
    <property type="entry name" value="ABC_TM1"/>
    <property type="match status" value="1"/>
</dbReference>
<accession>A0ABP8P3B9</accession>
<feature type="transmembrane region" description="Helical" evidence="7">
    <location>
        <begin position="33"/>
        <end position="57"/>
    </location>
</feature>
<evidence type="ECO:0000256" key="6">
    <source>
        <dbReference type="ARBA" id="ARBA00023136"/>
    </source>
</evidence>
<proteinExistence type="inferred from homology"/>
<evidence type="ECO:0000256" key="3">
    <source>
        <dbReference type="ARBA" id="ARBA00022475"/>
    </source>
</evidence>
<dbReference type="PANTHER" id="PTHR43005:SF1">
    <property type="entry name" value="SPERMIDINE_PUTRESCINE TRANSPORT SYSTEM PERMEASE PROTEIN"/>
    <property type="match status" value="1"/>
</dbReference>
<keyword evidence="5 7" id="KW-1133">Transmembrane helix</keyword>
<feature type="domain" description="ABC transmembrane type-1" evidence="8">
    <location>
        <begin position="92"/>
        <end position="303"/>
    </location>
</feature>
<dbReference type="Gene3D" id="1.10.3720.10">
    <property type="entry name" value="MetI-like"/>
    <property type="match status" value="1"/>
</dbReference>
<dbReference type="PANTHER" id="PTHR43005">
    <property type="entry name" value="BLR7065 PROTEIN"/>
    <property type="match status" value="1"/>
</dbReference>
<feature type="transmembrane region" description="Helical" evidence="7">
    <location>
        <begin position="176"/>
        <end position="199"/>
    </location>
</feature>
<evidence type="ECO:0000313" key="10">
    <source>
        <dbReference type="Proteomes" id="UP001500731"/>
    </source>
</evidence>
<sequence length="309" mass="34083">MAASSSIVATVPGRVTRDGAGRRRRRLVTDIRSLGYVAPTWLFMIVMGLIPIGYAVWMSLTDQSLTTATPGAWVGFTNYVRAVFTSQFAGSLLVTLIFVVFGLTIQFTLGYLLAVVLHRQLRGYQIFRTVLLIPMLLTPVVVGLVWQFIFQPDLGVIATLLEPFGMKLNVFASTPLARGMIIFIDCWMHIPFVMLMLVAGMTGVSQEPLEAAAVDGASWWQTTRYVMMPMLRPVITIALLVRCVDIVRLFDTVFTTTQGGPGTSTATVSMLAYQSTFAYFQFGSGAALSIAIAVIMIPIYFFYVRLTKI</sequence>
<name>A0ABP8P3B9_9MICO</name>
<feature type="transmembrane region" description="Helical" evidence="7">
    <location>
        <begin position="278"/>
        <end position="303"/>
    </location>
</feature>
<dbReference type="InterPro" id="IPR000515">
    <property type="entry name" value="MetI-like"/>
</dbReference>
<keyword evidence="2 7" id="KW-0813">Transport</keyword>
<dbReference type="Pfam" id="PF00528">
    <property type="entry name" value="BPD_transp_1"/>
    <property type="match status" value="1"/>
</dbReference>
<evidence type="ECO:0000259" key="8">
    <source>
        <dbReference type="PROSITE" id="PS50928"/>
    </source>
</evidence>
<feature type="transmembrane region" description="Helical" evidence="7">
    <location>
        <begin position="230"/>
        <end position="250"/>
    </location>
</feature>
<dbReference type="RefSeq" id="WP_345183995.1">
    <property type="nucleotide sequence ID" value="NZ_BAABGP010000004.1"/>
</dbReference>
<keyword evidence="6 7" id="KW-0472">Membrane</keyword>
<dbReference type="CDD" id="cd06261">
    <property type="entry name" value="TM_PBP2"/>
    <property type="match status" value="1"/>
</dbReference>
<gene>
    <name evidence="9" type="ORF">GCM10023171_04890</name>
</gene>
<evidence type="ECO:0000313" key="9">
    <source>
        <dbReference type="EMBL" id="GAA4479466.1"/>
    </source>
</evidence>
<keyword evidence="4 7" id="KW-0812">Transmembrane</keyword>
<organism evidence="9 10">
    <name type="scientific">Microbacterium panaciterrae</name>
    <dbReference type="NCBI Taxonomy" id="985759"/>
    <lineage>
        <taxon>Bacteria</taxon>
        <taxon>Bacillati</taxon>
        <taxon>Actinomycetota</taxon>
        <taxon>Actinomycetes</taxon>
        <taxon>Micrococcales</taxon>
        <taxon>Microbacteriaceae</taxon>
        <taxon>Microbacterium</taxon>
    </lineage>
</organism>
<feature type="transmembrane region" description="Helical" evidence="7">
    <location>
        <begin position="129"/>
        <end position="149"/>
    </location>
</feature>
<evidence type="ECO:0000256" key="2">
    <source>
        <dbReference type="ARBA" id="ARBA00022448"/>
    </source>
</evidence>
<dbReference type="Proteomes" id="UP001500731">
    <property type="component" value="Unassembled WGS sequence"/>
</dbReference>
<comment type="subcellular location">
    <subcellularLocation>
        <location evidence="1 7">Cell membrane</location>
        <topology evidence="1 7">Multi-pass membrane protein</topology>
    </subcellularLocation>
</comment>
<evidence type="ECO:0000256" key="5">
    <source>
        <dbReference type="ARBA" id="ARBA00022989"/>
    </source>
</evidence>
<evidence type="ECO:0000256" key="7">
    <source>
        <dbReference type="RuleBase" id="RU363032"/>
    </source>
</evidence>
<comment type="caution">
    <text evidence="9">The sequence shown here is derived from an EMBL/GenBank/DDBJ whole genome shotgun (WGS) entry which is preliminary data.</text>
</comment>
<dbReference type="EMBL" id="BAABGP010000004">
    <property type="protein sequence ID" value="GAA4479466.1"/>
    <property type="molecule type" value="Genomic_DNA"/>
</dbReference>
<evidence type="ECO:0000256" key="1">
    <source>
        <dbReference type="ARBA" id="ARBA00004651"/>
    </source>
</evidence>
<keyword evidence="3" id="KW-1003">Cell membrane</keyword>